<evidence type="ECO:0000313" key="8">
    <source>
        <dbReference type="EMBL" id="CUH63417.1"/>
    </source>
</evidence>
<evidence type="ECO:0000256" key="4">
    <source>
        <dbReference type="ARBA" id="ARBA00023136"/>
    </source>
</evidence>
<dbReference type="OrthoDB" id="7689797at2"/>
<dbReference type="Proteomes" id="UP000051887">
    <property type="component" value="Unassembled WGS sequence"/>
</dbReference>
<evidence type="ECO:0000313" key="11">
    <source>
        <dbReference type="Proteomes" id="UP000051887"/>
    </source>
</evidence>
<keyword evidence="4 6" id="KW-0472">Membrane</keyword>
<dbReference type="InterPro" id="IPR010445">
    <property type="entry name" value="LapA_dom"/>
</dbReference>
<sequence>MRYIRYVFLGSLGLLLVSVAFANRDAVTLSLLPDAFANLIGLNYTIEMPLFVVILGAIIAGLLIGFVWEWLREYKHRAEAARKSQEVQDLSRQLKREKRRADTAEQKDEVLALLDEAS</sequence>
<keyword evidence="1" id="KW-1003">Cell membrane</keyword>
<dbReference type="Proteomes" id="UP000051086">
    <property type="component" value="Unassembled WGS sequence"/>
</dbReference>
<keyword evidence="10" id="KW-1185">Reference proteome</keyword>
<feature type="domain" description="Lipopolysaccharide assembly protein A" evidence="7">
    <location>
        <begin position="23"/>
        <end position="94"/>
    </location>
</feature>
<dbReference type="EMBL" id="CYSB01000005">
    <property type="protein sequence ID" value="CUH63417.1"/>
    <property type="molecule type" value="Genomic_DNA"/>
</dbReference>
<dbReference type="RefSeq" id="WP_058243188.1">
    <property type="nucleotide sequence ID" value="NZ_CYSB01000005.1"/>
</dbReference>
<dbReference type="GO" id="GO:0005886">
    <property type="term" value="C:plasma membrane"/>
    <property type="evidence" value="ECO:0007669"/>
    <property type="project" value="InterPro"/>
</dbReference>
<evidence type="ECO:0000313" key="10">
    <source>
        <dbReference type="Proteomes" id="UP000051086"/>
    </source>
</evidence>
<organism evidence="9 11">
    <name type="scientific">Thalassovita autumnalis</name>
    <dbReference type="NCBI Taxonomy" id="2072972"/>
    <lineage>
        <taxon>Bacteria</taxon>
        <taxon>Pseudomonadati</taxon>
        <taxon>Pseudomonadota</taxon>
        <taxon>Alphaproteobacteria</taxon>
        <taxon>Rhodobacterales</taxon>
        <taxon>Roseobacteraceae</taxon>
        <taxon>Thalassovita</taxon>
    </lineage>
</organism>
<dbReference type="Pfam" id="PF06305">
    <property type="entry name" value="LapA_dom"/>
    <property type="match status" value="1"/>
</dbReference>
<proteinExistence type="predicted"/>
<evidence type="ECO:0000256" key="5">
    <source>
        <dbReference type="SAM" id="Coils"/>
    </source>
</evidence>
<evidence type="ECO:0000256" key="6">
    <source>
        <dbReference type="SAM" id="Phobius"/>
    </source>
</evidence>
<feature type="transmembrane region" description="Helical" evidence="6">
    <location>
        <begin position="46"/>
        <end position="68"/>
    </location>
</feature>
<keyword evidence="3 6" id="KW-1133">Transmembrane helix</keyword>
<evidence type="ECO:0000259" key="7">
    <source>
        <dbReference type="Pfam" id="PF06305"/>
    </source>
</evidence>
<dbReference type="AlphaFoldDB" id="A0A0P1FVQ3"/>
<evidence type="ECO:0000256" key="3">
    <source>
        <dbReference type="ARBA" id="ARBA00022989"/>
    </source>
</evidence>
<keyword evidence="5" id="KW-0175">Coiled coil</keyword>
<keyword evidence="2 6" id="KW-0812">Transmembrane</keyword>
<evidence type="ECO:0000313" key="9">
    <source>
        <dbReference type="EMBL" id="CUH71938.1"/>
    </source>
</evidence>
<name>A0A0P1FVQ3_9RHOB</name>
<evidence type="ECO:0000256" key="2">
    <source>
        <dbReference type="ARBA" id="ARBA00022692"/>
    </source>
</evidence>
<accession>A0A0P1FVQ3</accession>
<gene>
    <name evidence="8" type="ORF">TL5118_00459</name>
    <name evidence="9" type="ORF">TL5120_01733</name>
</gene>
<evidence type="ECO:0000256" key="1">
    <source>
        <dbReference type="ARBA" id="ARBA00022475"/>
    </source>
</evidence>
<reference evidence="8 10" key="2">
    <citation type="submission" date="2015-09" db="EMBL/GenBank/DDBJ databases">
        <authorList>
            <person name="Rodrigo-Torres L."/>
            <person name="Arahal D.R."/>
        </authorList>
    </citation>
    <scope>NUCLEOTIDE SEQUENCE [LARGE SCALE GENOMIC DNA]</scope>
    <source>
        <strain evidence="8 10">CECT 5118</strain>
    </source>
</reference>
<dbReference type="EMBL" id="CYSC01000027">
    <property type="protein sequence ID" value="CUH71938.1"/>
    <property type="molecule type" value="Genomic_DNA"/>
</dbReference>
<protein>
    <submittedName>
        <fullName evidence="8 9">Integral membrane protein</fullName>
    </submittedName>
</protein>
<reference evidence="9 11" key="1">
    <citation type="submission" date="2015-09" db="EMBL/GenBank/DDBJ databases">
        <authorList>
            <consortium name="Swine Surveillance"/>
        </authorList>
    </citation>
    <scope>NUCLEOTIDE SEQUENCE [LARGE SCALE GENOMIC DNA]</scope>
    <source>
        <strain evidence="9 11">5120</strain>
    </source>
</reference>
<feature type="coiled-coil region" evidence="5">
    <location>
        <begin position="77"/>
        <end position="107"/>
    </location>
</feature>